<reference evidence="2" key="1">
    <citation type="submission" date="2016-06" db="EMBL/GenBank/DDBJ databases">
        <authorList>
            <person name="Cuomo C."/>
            <person name="Litvintseva A."/>
            <person name="Heitman J."/>
            <person name="Chen Y."/>
            <person name="Sun S."/>
            <person name="Springer D."/>
            <person name="Dromer F."/>
            <person name="Young S."/>
            <person name="Zeng Q."/>
            <person name="Chapman S."/>
            <person name="Gujja S."/>
            <person name="Saif S."/>
            <person name="Birren B."/>
        </authorList>
    </citation>
    <scope>NUCLEOTIDE SEQUENCE</scope>
    <source>
        <strain evidence="2">CBS 7841</strain>
    </source>
</reference>
<dbReference type="GeneID" id="91086296"/>
<dbReference type="VEuPathDB" id="FungiDB:L203_01336"/>
<dbReference type="PROSITE" id="PS00678">
    <property type="entry name" value="WD_REPEATS_1"/>
    <property type="match status" value="1"/>
</dbReference>
<dbReference type="EMBL" id="CP143785">
    <property type="protein sequence ID" value="WVN86910.1"/>
    <property type="molecule type" value="Genomic_DNA"/>
</dbReference>
<dbReference type="Proteomes" id="UP000094043">
    <property type="component" value="Chromosome 2"/>
</dbReference>
<dbReference type="PANTHER" id="PTHR16008:SF4">
    <property type="entry name" value="F-BOX ONLY PROTEIN 4"/>
    <property type="match status" value="1"/>
</dbReference>
<evidence type="ECO:0000313" key="3">
    <source>
        <dbReference type="Proteomes" id="UP000094043"/>
    </source>
</evidence>
<reference evidence="2" key="2">
    <citation type="journal article" date="2022" name="Elife">
        <title>Obligate sexual reproduction of a homothallic fungus closely related to the Cryptococcus pathogenic species complex.</title>
        <authorList>
            <person name="Passer A.R."/>
            <person name="Clancey S.A."/>
            <person name="Shea T."/>
            <person name="David-Palma M."/>
            <person name="Averette A.F."/>
            <person name="Boekhout T."/>
            <person name="Porcel B.M."/>
            <person name="Nowrousian M."/>
            <person name="Cuomo C.A."/>
            <person name="Sun S."/>
            <person name="Heitman J."/>
            <person name="Coelho M.A."/>
        </authorList>
    </citation>
    <scope>NUCLEOTIDE SEQUENCE</scope>
    <source>
        <strain evidence="2">CBS 7841</strain>
    </source>
</reference>
<dbReference type="PANTHER" id="PTHR16008">
    <property type="entry name" value="F-BOX ONLY PROTEIN 4"/>
    <property type="match status" value="1"/>
</dbReference>
<dbReference type="InterPro" id="IPR001810">
    <property type="entry name" value="F-box_dom"/>
</dbReference>
<dbReference type="SUPFAM" id="SSF50978">
    <property type="entry name" value="WD40 repeat-like"/>
    <property type="match status" value="1"/>
</dbReference>
<dbReference type="InterPro" id="IPR019775">
    <property type="entry name" value="WD40_repeat_CS"/>
</dbReference>
<dbReference type="GO" id="GO:0019005">
    <property type="term" value="C:SCF ubiquitin ligase complex"/>
    <property type="evidence" value="ECO:0007669"/>
    <property type="project" value="TreeGrafter"/>
</dbReference>
<dbReference type="PROSITE" id="PS50082">
    <property type="entry name" value="WD_REPEATS_2"/>
    <property type="match status" value="1"/>
</dbReference>
<dbReference type="InterPro" id="IPR015943">
    <property type="entry name" value="WD40/YVTN_repeat-like_dom_sf"/>
</dbReference>
<evidence type="ECO:0000313" key="2">
    <source>
        <dbReference type="EMBL" id="WVN86910.1"/>
    </source>
</evidence>
<reference evidence="2" key="3">
    <citation type="submission" date="2024-01" db="EMBL/GenBank/DDBJ databases">
        <authorList>
            <person name="Coelho M.A."/>
            <person name="David-Palma M."/>
            <person name="Shea T."/>
            <person name="Sun S."/>
            <person name="Cuomo C.A."/>
            <person name="Heitman J."/>
        </authorList>
    </citation>
    <scope>NUCLEOTIDE SEQUENCE</scope>
    <source>
        <strain evidence="2">CBS 7841</strain>
    </source>
</reference>
<dbReference type="KEGG" id="cdep:91086296"/>
<dbReference type="GO" id="GO:0000209">
    <property type="term" value="P:protein polyubiquitination"/>
    <property type="evidence" value="ECO:0007669"/>
    <property type="project" value="TreeGrafter"/>
</dbReference>
<dbReference type="PROSITE" id="PS50181">
    <property type="entry name" value="FBOX"/>
    <property type="match status" value="1"/>
</dbReference>
<feature type="compositionally biased region" description="Basic and acidic residues" evidence="1">
    <location>
        <begin position="121"/>
        <end position="142"/>
    </location>
</feature>
<protein>
    <submittedName>
        <fullName evidence="2">Uncharacterized protein</fullName>
    </submittedName>
</protein>
<feature type="region of interest" description="Disordered" evidence="1">
    <location>
        <begin position="614"/>
        <end position="633"/>
    </location>
</feature>
<feature type="region of interest" description="Disordered" evidence="1">
    <location>
        <begin position="100"/>
        <end position="142"/>
    </location>
</feature>
<gene>
    <name evidence="2" type="ORF">L203_102084</name>
</gene>
<accession>A0A1E3IR95</accession>
<dbReference type="Gene3D" id="1.20.1280.50">
    <property type="match status" value="1"/>
</dbReference>
<dbReference type="InterPro" id="IPR036047">
    <property type="entry name" value="F-box-like_dom_sf"/>
</dbReference>
<dbReference type="Gene3D" id="2.130.10.10">
    <property type="entry name" value="YVTN repeat-like/Quinoprotein amine dehydrogenase"/>
    <property type="match status" value="1"/>
</dbReference>
<sequence>MSKRLSSPSSSFPNKRKKRYGHTVADLFPFQEIFLRILSFLEPEDLARAQRVSKYWEHMVLDPQLWKTLYLDRYYHPHETLALCKDIPDIGQLRRRPSFRFPSRAFPPPSPTRSTSVSSTDNDRREKAKGKGKEATEDVGARRHDGVNWKKLLTLGSNWYHGNAQSQTSIPLPPSPSPSISSTYASRHLSVVQSSPQAQNLALFPAFIFTSSSSSPLVHCYPATPSTPVKTLGIIPPPPGWSNPSRPDCVTSICADENAALRENESNGNDALPARLGVFYQSGGFVILTVRQLPSGGIIWTRDAIRPVITRPPSLRRRAYMPDRGDPVVLSVMCGRLLVVCTKAFYVSMYDLQPGQTPICVRTMHSDVSFHPASLSLLPAAPAKSTDETQVMEFQAYLTYSTPVYPTSWTVAIQEFNISFTPSFTQTPKVSRGEAYHVASSSCEQDRLVWPKTVRPVVSVKQIRGVGYDGRWCVLAGEDNKIEVFTSLPALRQPSHLSDGCSGPKVSHSQTLLTHSSYVTSLALADGRCVSGGSDGRVLVWELDDTSEFGKAEEGTGKLGKTVGYVEVRPGGRRSVWKGPSGPQHSEQHNEEAPHNQGLPHPQAISSAARSLFLPRPPLEQRSSRQKAKGGKEIKCMTFDEQKIAGVVTGNGEGELKVWNFD</sequence>
<evidence type="ECO:0000256" key="1">
    <source>
        <dbReference type="SAM" id="MobiDB-lite"/>
    </source>
</evidence>
<feature type="region of interest" description="Disordered" evidence="1">
    <location>
        <begin position="570"/>
        <end position="602"/>
    </location>
</feature>
<dbReference type="OrthoDB" id="3219396at2759"/>
<dbReference type="SMART" id="SM00320">
    <property type="entry name" value="WD40"/>
    <property type="match status" value="2"/>
</dbReference>
<organism evidence="2 3">
    <name type="scientific">Cryptococcus depauperatus CBS 7841</name>
    <dbReference type="NCBI Taxonomy" id="1295531"/>
    <lineage>
        <taxon>Eukaryota</taxon>
        <taxon>Fungi</taxon>
        <taxon>Dikarya</taxon>
        <taxon>Basidiomycota</taxon>
        <taxon>Agaricomycotina</taxon>
        <taxon>Tremellomycetes</taxon>
        <taxon>Tremellales</taxon>
        <taxon>Cryptococcaceae</taxon>
        <taxon>Cryptococcus</taxon>
    </lineage>
</organism>
<proteinExistence type="predicted"/>
<dbReference type="Pfam" id="PF12937">
    <property type="entry name" value="F-box-like"/>
    <property type="match status" value="1"/>
</dbReference>
<dbReference type="InterPro" id="IPR039588">
    <property type="entry name" value="FBXO4"/>
</dbReference>
<dbReference type="RefSeq" id="XP_066067610.1">
    <property type="nucleotide sequence ID" value="XM_066211513.1"/>
</dbReference>
<dbReference type="SUPFAM" id="SSF81383">
    <property type="entry name" value="F-box domain"/>
    <property type="match status" value="1"/>
</dbReference>
<keyword evidence="3" id="KW-1185">Reference proteome</keyword>
<dbReference type="InterPro" id="IPR001680">
    <property type="entry name" value="WD40_rpt"/>
</dbReference>
<dbReference type="InterPro" id="IPR036322">
    <property type="entry name" value="WD40_repeat_dom_sf"/>
</dbReference>
<dbReference type="GO" id="GO:0031146">
    <property type="term" value="P:SCF-dependent proteasomal ubiquitin-dependent protein catabolic process"/>
    <property type="evidence" value="ECO:0007669"/>
    <property type="project" value="InterPro"/>
</dbReference>
<dbReference type="AlphaFoldDB" id="A0A1E3IR95"/>
<name>A0A1E3IR95_9TREE</name>